<keyword evidence="4" id="KW-1185">Reference proteome</keyword>
<dbReference type="AlphaFoldDB" id="A0A821YRS5"/>
<feature type="domain" description="Transglutaminase-like" evidence="2">
    <location>
        <begin position="31"/>
        <end position="71"/>
    </location>
</feature>
<sequence>GIFPSSSDRNTFSSENHGYTSSTGILKQYVLSNGRPVQGANGTNWQHAAILCSLSRALGIPCRIVTIYNAACQTDGTENY</sequence>
<dbReference type="Proteomes" id="UP000663873">
    <property type="component" value="Unassembled WGS sequence"/>
</dbReference>
<evidence type="ECO:0000259" key="2">
    <source>
        <dbReference type="Pfam" id="PF01841"/>
    </source>
</evidence>
<reference evidence="3" key="1">
    <citation type="submission" date="2021-02" db="EMBL/GenBank/DDBJ databases">
        <authorList>
            <person name="Nowell W R."/>
        </authorList>
    </citation>
    <scope>NUCLEOTIDE SEQUENCE</scope>
</reference>
<feature type="non-terminal residue" evidence="3">
    <location>
        <position position="80"/>
    </location>
</feature>
<dbReference type="Pfam" id="PF01841">
    <property type="entry name" value="Transglut_core"/>
    <property type="match status" value="1"/>
</dbReference>
<dbReference type="GO" id="GO:0003810">
    <property type="term" value="F:protein-glutamine gamma-glutamyltransferase activity"/>
    <property type="evidence" value="ECO:0007669"/>
    <property type="project" value="TreeGrafter"/>
</dbReference>
<protein>
    <recommendedName>
        <fullName evidence="2">Transglutaminase-like domain-containing protein</fullName>
    </recommendedName>
</protein>
<dbReference type="InterPro" id="IPR038765">
    <property type="entry name" value="Papain-like_cys_pep_sf"/>
</dbReference>
<evidence type="ECO:0000313" key="3">
    <source>
        <dbReference type="EMBL" id="CAF4967302.1"/>
    </source>
</evidence>
<dbReference type="SUPFAM" id="SSF54001">
    <property type="entry name" value="Cysteine proteinases"/>
    <property type="match status" value="1"/>
</dbReference>
<comment type="caution">
    <text evidence="3">The sequence shown here is derived from an EMBL/GenBank/DDBJ whole genome shotgun (WGS) entry which is preliminary data.</text>
</comment>
<dbReference type="PANTHER" id="PTHR11590">
    <property type="entry name" value="PROTEIN-GLUTAMINE GAMMA-GLUTAMYLTRANSFERASE"/>
    <property type="match status" value="1"/>
</dbReference>
<dbReference type="PANTHER" id="PTHR11590:SF40">
    <property type="entry name" value="HEMOCYTE PROTEIN-GLUTAMINE GAMMA-GLUTAMYLTRANSFERASE-LIKE PROTEIN"/>
    <property type="match status" value="1"/>
</dbReference>
<dbReference type="InterPro" id="IPR036985">
    <property type="entry name" value="Transglutaminase-like_sf"/>
</dbReference>
<gene>
    <name evidence="3" type="ORF">UJA718_LOCUS48563</name>
</gene>
<evidence type="ECO:0000256" key="1">
    <source>
        <dbReference type="SAM" id="MobiDB-lite"/>
    </source>
</evidence>
<dbReference type="EMBL" id="CAJOBP010097793">
    <property type="protein sequence ID" value="CAF4967302.1"/>
    <property type="molecule type" value="Genomic_DNA"/>
</dbReference>
<dbReference type="InterPro" id="IPR002931">
    <property type="entry name" value="Transglutaminase-like"/>
</dbReference>
<feature type="region of interest" description="Disordered" evidence="1">
    <location>
        <begin position="1"/>
        <end position="20"/>
    </location>
</feature>
<organism evidence="3 4">
    <name type="scientific">Rotaria socialis</name>
    <dbReference type="NCBI Taxonomy" id="392032"/>
    <lineage>
        <taxon>Eukaryota</taxon>
        <taxon>Metazoa</taxon>
        <taxon>Spiralia</taxon>
        <taxon>Gnathifera</taxon>
        <taxon>Rotifera</taxon>
        <taxon>Eurotatoria</taxon>
        <taxon>Bdelloidea</taxon>
        <taxon>Philodinida</taxon>
        <taxon>Philodinidae</taxon>
        <taxon>Rotaria</taxon>
    </lineage>
</organism>
<proteinExistence type="predicted"/>
<feature type="non-terminal residue" evidence="3">
    <location>
        <position position="1"/>
    </location>
</feature>
<dbReference type="Gene3D" id="3.90.260.10">
    <property type="entry name" value="Transglutaminase-like"/>
    <property type="match status" value="1"/>
</dbReference>
<evidence type="ECO:0000313" key="4">
    <source>
        <dbReference type="Proteomes" id="UP000663873"/>
    </source>
</evidence>
<dbReference type="InterPro" id="IPR050779">
    <property type="entry name" value="Transglutaminase"/>
</dbReference>
<name>A0A821YRS5_9BILA</name>
<accession>A0A821YRS5</accession>